<dbReference type="AlphaFoldDB" id="A0A164ZYJ0"/>
<feature type="compositionally biased region" description="Polar residues" evidence="1">
    <location>
        <begin position="176"/>
        <end position="188"/>
    </location>
</feature>
<feature type="compositionally biased region" description="Polar residues" evidence="1">
    <location>
        <begin position="109"/>
        <end position="118"/>
    </location>
</feature>
<feature type="compositionally biased region" description="Polar residues" evidence="1">
    <location>
        <begin position="29"/>
        <end position="39"/>
    </location>
</feature>
<dbReference type="EMBL" id="LNRQ01000004">
    <property type="protein sequence ID" value="KZM96624.1"/>
    <property type="molecule type" value="Genomic_DNA"/>
</dbReference>
<feature type="region of interest" description="Disordered" evidence="1">
    <location>
        <begin position="109"/>
        <end position="148"/>
    </location>
</feature>
<proteinExistence type="predicted"/>
<gene>
    <name evidence="2" type="ORF">DCAR_016014</name>
</gene>
<feature type="compositionally biased region" description="Polar residues" evidence="1">
    <location>
        <begin position="129"/>
        <end position="144"/>
    </location>
</feature>
<feature type="region of interest" description="Disordered" evidence="1">
    <location>
        <begin position="163"/>
        <end position="210"/>
    </location>
</feature>
<feature type="region of interest" description="Disordered" evidence="1">
    <location>
        <begin position="1"/>
        <end position="71"/>
    </location>
</feature>
<feature type="compositionally biased region" description="Low complexity" evidence="1">
    <location>
        <begin position="163"/>
        <end position="175"/>
    </location>
</feature>
<protein>
    <submittedName>
        <fullName evidence="2">Uncharacterized protein</fullName>
    </submittedName>
</protein>
<accession>A0A164ZYJ0</accession>
<sequence length="479" mass="51670">MDDAKRKRLPLGQFSPSSSQKGSKRRVSNVENIVASSTPLRPAPRSIVFGSEQSSVQKASERSSTALGTGLPSAACPVEDVFETRKHSRPMFGSNENLDPNISSLVSPQQSYVLQSTRRGAATPAPRHMSSSNISVEPSVTSSGELGRSRGFQQLKSLSRLSGSSKAAAPSSGQSCLTQSFQGSSPPSVNVRRHGTSTLSAPYAPSPSERRLSGVDLAGLRTPVSRLIETKPVSLNKNTFFQLPASSIIRRGAGSSRTQQALMDSFNRDRGMPYAAPFKYKGGQTQLDPRLVCTPELAKKRDAQRHFTVTVTEPEQLGVVTPGNKDAHDQVIVEDVLSGHRGEYISDDEATHVNDVPGCSGYLNRAARRIVGQTATKLISDNLQTASASGYPAKIKEMIGKEYTFDIEVKEENVVAKSKIFYVNDAFQASNSFGADKSSDVMREGLSTSSFAESKIDLTKTEDTPTSEKSVYKKIKIEG</sequence>
<reference evidence="2" key="1">
    <citation type="journal article" date="2016" name="Nat. Genet.">
        <title>A high-quality carrot genome assembly provides new insights into carotenoid accumulation and asterid genome evolution.</title>
        <authorList>
            <person name="Iorizzo M."/>
            <person name="Ellison S."/>
            <person name="Senalik D."/>
            <person name="Zeng P."/>
            <person name="Satapoomin P."/>
            <person name="Huang J."/>
            <person name="Bowman M."/>
            <person name="Iovene M."/>
            <person name="Sanseverino W."/>
            <person name="Cavagnaro P."/>
            <person name="Yildiz M."/>
            <person name="Macko-Podgorni A."/>
            <person name="Moranska E."/>
            <person name="Grzebelus E."/>
            <person name="Grzebelus D."/>
            <person name="Ashrafi H."/>
            <person name="Zheng Z."/>
            <person name="Cheng S."/>
            <person name="Spooner D."/>
            <person name="Van Deynze A."/>
            <person name="Simon P."/>
        </authorList>
    </citation>
    <scope>NUCLEOTIDE SEQUENCE [LARGE SCALE GENOMIC DNA]</scope>
    <source>
        <tissue evidence="2">Leaf</tissue>
    </source>
</reference>
<organism evidence="2">
    <name type="scientific">Daucus carota subsp. sativus</name>
    <name type="common">Carrot</name>
    <dbReference type="NCBI Taxonomy" id="79200"/>
    <lineage>
        <taxon>Eukaryota</taxon>
        <taxon>Viridiplantae</taxon>
        <taxon>Streptophyta</taxon>
        <taxon>Embryophyta</taxon>
        <taxon>Tracheophyta</taxon>
        <taxon>Spermatophyta</taxon>
        <taxon>Magnoliopsida</taxon>
        <taxon>eudicotyledons</taxon>
        <taxon>Gunneridae</taxon>
        <taxon>Pentapetalae</taxon>
        <taxon>asterids</taxon>
        <taxon>campanulids</taxon>
        <taxon>Apiales</taxon>
        <taxon>Apiaceae</taxon>
        <taxon>Apioideae</taxon>
        <taxon>Scandiceae</taxon>
        <taxon>Daucinae</taxon>
        <taxon>Daucus</taxon>
        <taxon>Daucus sect. Daucus</taxon>
    </lineage>
</organism>
<comment type="caution">
    <text evidence="2">The sequence shown here is derived from an EMBL/GenBank/DDBJ whole genome shotgun (WGS) entry which is preliminary data.</text>
</comment>
<feature type="compositionally biased region" description="Polar residues" evidence="1">
    <location>
        <begin position="51"/>
        <end position="67"/>
    </location>
</feature>
<dbReference type="Gramene" id="KZM96624">
    <property type="protein sequence ID" value="KZM96624"/>
    <property type="gene ID" value="DCAR_016014"/>
</dbReference>
<dbReference type="InterPro" id="IPR012340">
    <property type="entry name" value="NA-bd_OB-fold"/>
</dbReference>
<name>A0A164ZYJ0_DAUCS</name>
<evidence type="ECO:0000256" key="1">
    <source>
        <dbReference type="SAM" id="MobiDB-lite"/>
    </source>
</evidence>
<evidence type="ECO:0000313" key="2">
    <source>
        <dbReference type="EMBL" id="KZM96624.1"/>
    </source>
</evidence>
<dbReference type="Gene3D" id="2.40.50.140">
    <property type="entry name" value="Nucleic acid-binding proteins"/>
    <property type="match status" value="1"/>
</dbReference>